<evidence type="ECO:0000256" key="7">
    <source>
        <dbReference type="ARBA" id="ARBA00022723"/>
    </source>
</evidence>
<evidence type="ECO:0000256" key="4">
    <source>
        <dbReference type="ARBA" id="ARBA00010941"/>
    </source>
</evidence>
<dbReference type="PROSITE" id="PS00124">
    <property type="entry name" value="FBPASE"/>
    <property type="match status" value="1"/>
</dbReference>
<accession>A0A381NGD0</accession>
<evidence type="ECO:0000256" key="5">
    <source>
        <dbReference type="ARBA" id="ARBA00013093"/>
    </source>
</evidence>
<dbReference type="InterPro" id="IPR020548">
    <property type="entry name" value="Fructose_bisphosphatase_AS"/>
</dbReference>
<evidence type="ECO:0000259" key="11">
    <source>
        <dbReference type="Pfam" id="PF00316"/>
    </source>
</evidence>
<dbReference type="GO" id="GO:0006094">
    <property type="term" value="P:gluconeogenesis"/>
    <property type="evidence" value="ECO:0007669"/>
    <property type="project" value="TreeGrafter"/>
</dbReference>
<dbReference type="InterPro" id="IPR000146">
    <property type="entry name" value="FBPase_class-1"/>
</dbReference>
<evidence type="ECO:0000256" key="3">
    <source>
        <dbReference type="ARBA" id="ARBA00005215"/>
    </source>
</evidence>
<evidence type="ECO:0000259" key="12">
    <source>
        <dbReference type="Pfam" id="PF18913"/>
    </source>
</evidence>
<dbReference type="PRINTS" id="PR00115">
    <property type="entry name" value="F16BPHPHTASE"/>
</dbReference>
<dbReference type="GO" id="GO:0005986">
    <property type="term" value="P:sucrose biosynthetic process"/>
    <property type="evidence" value="ECO:0007669"/>
    <property type="project" value="TreeGrafter"/>
</dbReference>
<dbReference type="PANTHER" id="PTHR11556:SF35">
    <property type="entry name" value="SEDOHEPTULOSE-1,7-BISPHOSPHATASE, CHLOROPLASTIC"/>
    <property type="match status" value="1"/>
</dbReference>
<evidence type="ECO:0000256" key="6">
    <source>
        <dbReference type="ARBA" id="ARBA00022490"/>
    </source>
</evidence>
<feature type="domain" description="Fructose-1-6-bisphosphatase class 1 C-terminal" evidence="12">
    <location>
        <begin position="206"/>
        <end position="289"/>
    </location>
</feature>
<dbReference type="GO" id="GO:0042132">
    <property type="term" value="F:fructose 1,6-bisphosphate 1-phosphatase activity"/>
    <property type="evidence" value="ECO:0007669"/>
    <property type="project" value="UniProtKB-EC"/>
</dbReference>
<reference evidence="13" key="1">
    <citation type="submission" date="2018-05" db="EMBL/GenBank/DDBJ databases">
        <authorList>
            <person name="Lanie J.A."/>
            <person name="Ng W.-L."/>
            <person name="Kazmierczak K.M."/>
            <person name="Andrzejewski T.M."/>
            <person name="Davidsen T.M."/>
            <person name="Wayne K.J."/>
            <person name="Tettelin H."/>
            <person name="Glass J.I."/>
            <person name="Rusch D."/>
            <person name="Podicherti R."/>
            <person name="Tsui H.-C.T."/>
            <person name="Winkler M.E."/>
        </authorList>
    </citation>
    <scope>NUCLEOTIDE SEQUENCE</scope>
</reference>
<dbReference type="GO" id="GO:0006002">
    <property type="term" value="P:fructose 6-phosphate metabolic process"/>
    <property type="evidence" value="ECO:0007669"/>
    <property type="project" value="TreeGrafter"/>
</dbReference>
<dbReference type="PIRSF" id="PIRSF000904">
    <property type="entry name" value="FBPtase_SBPase"/>
    <property type="match status" value="1"/>
</dbReference>
<comment type="pathway">
    <text evidence="3">Carbohydrate biosynthesis; Calvin cycle.</text>
</comment>
<organism evidence="13">
    <name type="scientific">marine metagenome</name>
    <dbReference type="NCBI Taxonomy" id="408172"/>
    <lineage>
        <taxon>unclassified sequences</taxon>
        <taxon>metagenomes</taxon>
        <taxon>ecological metagenomes</taxon>
    </lineage>
</organism>
<dbReference type="Gene3D" id="3.40.190.80">
    <property type="match status" value="1"/>
</dbReference>
<evidence type="ECO:0000256" key="2">
    <source>
        <dbReference type="ARBA" id="ARBA00001946"/>
    </source>
</evidence>
<dbReference type="GO" id="GO:0030388">
    <property type="term" value="P:fructose 1,6-bisphosphate metabolic process"/>
    <property type="evidence" value="ECO:0007669"/>
    <property type="project" value="TreeGrafter"/>
</dbReference>
<comment type="cofactor">
    <cofactor evidence="2">
        <name>Mg(2+)</name>
        <dbReference type="ChEBI" id="CHEBI:18420"/>
    </cofactor>
</comment>
<evidence type="ECO:0000256" key="1">
    <source>
        <dbReference type="ARBA" id="ARBA00001273"/>
    </source>
</evidence>
<evidence type="ECO:0000256" key="8">
    <source>
        <dbReference type="ARBA" id="ARBA00022801"/>
    </source>
</evidence>
<name>A0A381NGD0_9ZZZZ</name>
<comment type="catalytic activity">
    <reaction evidence="1">
        <text>beta-D-fructose 1,6-bisphosphate + H2O = beta-D-fructose 6-phosphate + phosphate</text>
        <dbReference type="Rhea" id="RHEA:11064"/>
        <dbReference type="ChEBI" id="CHEBI:15377"/>
        <dbReference type="ChEBI" id="CHEBI:32966"/>
        <dbReference type="ChEBI" id="CHEBI:43474"/>
        <dbReference type="ChEBI" id="CHEBI:57634"/>
        <dbReference type="EC" id="3.1.3.11"/>
    </reaction>
</comment>
<evidence type="ECO:0000256" key="10">
    <source>
        <dbReference type="ARBA" id="ARBA00023277"/>
    </source>
</evidence>
<feature type="domain" description="Fructose-1-6-bisphosphatase class I N-terminal" evidence="11">
    <location>
        <begin position="8"/>
        <end position="197"/>
    </location>
</feature>
<dbReference type="Pfam" id="PF18913">
    <property type="entry name" value="FBPase_C"/>
    <property type="match status" value="1"/>
</dbReference>
<proteinExistence type="inferred from homology"/>
<dbReference type="InterPro" id="IPR033391">
    <property type="entry name" value="FBPase_N"/>
</dbReference>
<dbReference type="InterPro" id="IPR028343">
    <property type="entry name" value="FBPtase"/>
</dbReference>
<feature type="non-terminal residue" evidence="13">
    <location>
        <position position="289"/>
    </location>
</feature>
<keyword evidence="10" id="KW-0119">Carbohydrate metabolism</keyword>
<dbReference type="EMBL" id="UINC01000299">
    <property type="protein sequence ID" value="SUZ52878.1"/>
    <property type="molecule type" value="Genomic_DNA"/>
</dbReference>
<dbReference type="FunFam" id="3.30.540.10:FF:000002">
    <property type="entry name" value="Fructose-1,6-bisphosphatase class 1"/>
    <property type="match status" value="1"/>
</dbReference>
<dbReference type="HAMAP" id="MF_01855">
    <property type="entry name" value="FBPase_class1"/>
    <property type="match status" value="1"/>
</dbReference>
<sequence length="289" mass="31684">MTNSSVVTLERHIVEEERTRSEVTGALSNILYSITLAAKIISREVNKAGIVDLLGDTGDTNVQGERVQKLDLYAEDVIYRAMDHTGALCCMVSEESEDILPIPEKFPKGKYVLIFDPLDGSSNIDVNVSIGTIFSVHKKITDGVDGTVEDCLQAGYKQVAAGYVLYGSSTMLVYTSGRGVYGFTLDPSIGEFLLSHPNLVMPEPPGRMYSINEAYYPHWSSGQQRLMQHLKGLDGEGTVSYSSRYIGSLVADFHRTLLKGGIFMYPADSKSPCGKLRLLYEAAPMAMIC</sequence>
<dbReference type="GO" id="GO:0006000">
    <property type="term" value="P:fructose metabolic process"/>
    <property type="evidence" value="ECO:0007669"/>
    <property type="project" value="TreeGrafter"/>
</dbReference>
<gene>
    <name evidence="13" type="ORF">METZ01_LOCUS5732</name>
</gene>
<keyword evidence="7" id="KW-0479">Metal-binding</keyword>
<dbReference type="Pfam" id="PF00316">
    <property type="entry name" value="FBPase"/>
    <property type="match status" value="1"/>
</dbReference>
<evidence type="ECO:0000313" key="13">
    <source>
        <dbReference type="EMBL" id="SUZ52878.1"/>
    </source>
</evidence>
<dbReference type="EC" id="3.1.3.11" evidence="5"/>
<dbReference type="PIRSF" id="PIRSF500210">
    <property type="entry name" value="FBPtase"/>
    <property type="match status" value="1"/>
</dbReference>
<keyword evidence="8" id="KW-0378">Hydrolase</keyword>
<comment type="similarity">
    <text evidence="4">Belongs to the FBPase class 1 family.</text>
</comment>
<dbReference type="NCBIfam" id="NF006778">
    <property type="entry name" value="PRK09293.1-1"/>
    <property type="match status" value="1"/>
</dbReference>
<dbReference type="GO" id="GO:0046872">
    <property type="term" value="F:metal ion binding"/>
    <property type="evidence" value="ECO:0007669"/>
    <property type="project" value="UniProtKB-KW"/>
</dbReference>
<keyword evidence="9" id="KW-0460">Magnesium</keyword>
<dbReference type="InterPro" id="IPR044015">
    <property type="entry name" value="FBPase_C_dom"/>
</dbReference>
<dbReference type="SUPFAM" id="SSF56655">
    <property type="entry name" value="Carbohydrate phosphatase"/>
    <property type="match status" value="1"/>
</dbReference>
<dbReference type="Gene3D" id="3.30.540.10">
    <property type="entry name" value="Fructose-1,6-Bisphosphatase, subunit A, domain 1"/>
    <property type="match status" value="1"/>
</dbReference>
<evidence type="ECO:0000256" key="9">
    <source>
        <dbReference type="ARBA" id="ARBA00022842"/>
    </source>
</evidence>
<feature type="non-terminal residue" evidence="13">
    <location>
        <position position="1"/>
    </location>
</feature>
<dbReference type="GO" id="GO:0005829">
    <property type="term" value="C:cytosol"/>
    <property type="evidence" value="ECO:0007669"/>
    <property type="project" value="TreeGrafter"/>
</dbReference>
<protein>
    <recommendedName>
        <fullName evidence="5">fructose-bisphosphatase</fullName>
        <ecNumber evidence="5">3.1.3.11</ecNumber>
    </recommendedName>
</protein>
<dbReference type="PANTHER" id="PTHR11556">
    <property type="entry name" value="FRUCTOSE-1,6-BISPHOSPHATASE-RELATED"/>
    <property type="match status" value="1"/>
</dbReference>
<dbReference type="AlphaFoldDB" id="A0A381NGD0"/>
<keyword evidence="6" id="KW-0963">Cytoplasm</keyword>
<dbReference type="CDD" id="cd00354">
    <property type="entry name" value="FBPase"/>
    <property type="match status" value="1"/>
</dbReference>